<dbReference type="Pfam" id="PF01068">
    <property type="entry name" value="DNA_ligase_A_M"/>
    <property type="match status" value="1"/>
</dbReference>
<comment type="caution">
    <text evidence="20">The sequence shown here is derived from an EMBL/GenBank/DDBJ whole genome shotgun (WGS) entry which is preliminary data.</text>
</comment>
<evidence type="ECO:0000256" key="15">
    <source>
        <dbReference type="ARBA" id="ARBA00075785"/>
    </source>
</evidence>
<organism evidence="20 21">
    <name type="scientific">Calicophoron daubneyi</name>
    <name type="common">Rumen fluke</name>
    <name type="synonym">Paramphistomum daubneyi</name>
    <dbReference type="NCBI Taxonomy" id="300641"/>
    <lineage>
        <taxon>Eukaryota</taxon>
        <taxon>Metazoa</taxon>
        <taxon>Spiralia</taxon>
        <taxon>Lophotrochozoa</taxon>
        <taxon>Platyhelminthes</taxon>
        <taxon>Trematoda</taxon>
        <taxon>Digenea</taxon>
        <taxon>Plagiorchiida</taxon>
        <taxon>Pronocephalata</taxon>
        <taxon>Paramphistomoidea</taxon>
        <taxon>Paramphistomidae</taxon>
        <taxon>Calicophoron</taxon>
    </lineage>
</organism>
<dbReference type="Gene3D" id="3.30.1490.70">
    <property type="match status" value="1"/>
</dbReference>
<dbReference type="SUPFAM" id="SSF117018">
    <property type="entry name" value="ATP-dependent DNA ligase DNA-binding domain"/>
    <property type="match status" value="1"/>
</dbReference>
<evidence type="ECO:0000313" key="20">
    <source>
        <dbReference type="EMBL" id="CAL5133525.1"/>
    </source>
</evidence>
<evidence type="ECO:0000256" key="1">
    <source>
        <dbReference type="ARBA" id="ARBA00007572"/>
    </source>
</evidence>
<dbReference type="SUPFAM" id="SSF56091">
    <property type="entry name" value="DNA ligase/mRNA capping enzyme, catalytic domain"/>
    <property type="match status" value="1"/>
</dbReference>
<evidence type="ECO:0000256" key="6">
    <source>
        <dbReference type="ARBA" id="ARBA00022723"/>
    </source>
</evidence>
<dbReference type="InterPro" id="IPR012340">
    <property type="entry name" value="NA-bd_OB-fold"/>
</dbReference>
<dbReference type="GO" id="GO:0070421">
    <property type="term" value="C:DNA ligase III-XRCC1 complex"/>
    <property type="evidence" value="ECO:0007669"/>
    <property type="project" value="TreeGrafter"/>
</dbReference>
<dbReference type="Proteomes" id="UP001497525">
    <property type="component" value="Unassembled WGS sequence"/>
</dbReference>
<keyword evidence="12" id="KW-0131">Cell cycle</keyword>
<dbReference type="GO" id="GO:0006302">
    <property type="term" value="P:double-strand break repair"/>
    <property type="evidence" value="ECO:0007669"/>
    <property type="project" value="TreeGrafter"/>
</dbReference>
<dbReference type="Gene3D" id="3.30.470.30">
    <property type="entry name" value="DNA ligase/mRNA capping enzyme"/>
    <property type="match status" value="1"/>
</dbReference>
<keyword evidence="7" id="KW-0547">Nucleotide-binding</keyword>
<dbReference type="PROSITE" id="PS50160">
    <property type="entry name" value="DNA_LIGASE_A3"/>
    <property type="match status" value="1"/>
</dbReference>
<comment type="similarity">
    <text evidence="1 17">Belongs to the ATP-dependent DNA ligase family.</text>
</comment>
<evidence type="ECO:0000313" key="21">
    <source>
        <dbReference type="Proteomes" id="UP001497525"/>
    </source>
</evidence>
<dbReference type="Pfam" id="PF04679">
    <property type="entry name" value="DNA_ligase_A_C"/>
    <property type="match status" value="1"/>
</dbReference>
<feature type="domain" description="ATP-dependent DNA ligase family profile" evidence="19">
    <location>
        <begin position="315"/>
        <end position="449"/>
    </location>
</feature>
<dbReference type="FunFam" id="3.30.470.30:FF:000003">
    <property type="entry name" value="DNA ligase"/>
    <property type="match status" value="1"/>
</dbReference>
<dbReference type="Pfam" id="PF04675">
    <property type="entry name" value="DNA_ligase_A_N"/>
    <property type="match status" value="1"/>
</dbReference>
<evidence type="ECO:0000256" key="14">
    <source>
        <dbReference type="ARBA" id="ARBA00074829"/>
    </source>
</evidence>
<keyword evidence="6" id="KW-0479">Metal-binding</keyword>
<evidence type="ECO:0000256" key="11">
    <source>
        <dbReference type="ARBA" id="ARBA00023204"/>
    </source>
</evidence>
<keyword evidence="8" id="KW-0227">DNA damage</keyword>
<dbReference type="InterPro" id="IPR012309">
    <property type="entry name" value="DNA_ligase_ATP-dep_C"/>
</dbReference>
<reference evidence="20" key="1">
    <citation type="submission" date="2024-06" db="EMBL/GenBank/DDBJ databases">
        <authorList>
            <person name="Liu X."/>
            <person name="Lenzi L."/>
            <person name="Haldenby T S."/>
            <person name="Uol C."/>
        </authorList>
    </citation>
    <scope>NUCLEOTIDE SEQUENCE</scope>
</reference>
<dbReference type="Gene3D" id="1.10.3260.10">
    <property type="entry name" value="DNA ligase, ATP-dependent, N-terminal domain"/>
    <property type="match status" value="1"/>
</dbReference>
<dbReference type="GO" id="GO:0003677">
    <property type="term" value="F:DNA binding"/>
    <property type="evidence" value="ECO:0007669"/>
    <property type="project" value="InterPro"/>
</dbReference>
<dbReference type="InterPro" id="IPR012308">
    <property type="entry name" value="DNA_ligase_ATP-dep_N"/>
</dbReference>
<dbReference type="Gene3D" id="2.40.50.140">
    <property type="entry name" value="Nucleic acid-binding proteins"/>
    <property type="match status" value="1"/>
</dbReference>
<dbReference type="NCBIfam" id="TIGR00574">
    <property type="entry name" value="dnl1"/>
    <property type="match status" value="1"/>
</dbReference>
<keyword evidence="5" id="KW-0235">DNA replication</keyword>
<keyword evidence="3" id="KW-0436">Ligase</keyword>
<evidence type="ECO:0000256" key="7">
    <source>
        <dbReference type="ARBA" id="ARBA00022741"/>
    </source>
</evidence>
<protein>
    <recommendedName>
        <fullName evidence="14">DNA ligase 3</fullName>
        <ecNumber evidence="2">6.5.1.1</ecNumber>
    </recommendedName>
    <alternativeName>
        <fullName evidence="15">DNA ligase III</fullName>
    </alternativeName>
    <alternativeName>
        <fullName evidence="16">Polydeoxyribonucleotide synthase [ATP] 3</fullName>
    </alternativeName>
</protein>
<sequence>MNNFSALCNSLRSASGHREKSKIVSEFIRTSDGKSLDEVYVLFRFLLPKETKQIFDTDKDDMLGDLDSAEDAATTIGKFFKQSDAVRPSTKSTLTLEEVDHFLGQLANTSKEADRLRLLTSITKKCTVIDLITVVRLIRQDLRINAGSKQIMDGLHPQAYAAFQASRDLKSVIRKALNQSDVISGDDCPKIGKKPALSRVLSVSIHLMTPIKPMLAEPCRSAAQAIAKASSSGKLLAEVKYDGERLQVHKDGDKFSFYSRSLKPAAANKVSFVEPYVSQAFGNAKQLVLDCEMLLLDTKTNKPLPFGTLGVHKRTAFKDANVCVFVFDCLFVNGETLVGKPISYRRSVLEKNFSGVKHRVLLSEKHIIQTVDELNKLMARVFSEGLEGLVLKPFDSTYDPGKRHWLKVKRDYLAEGSMADSVDLIVLGAYYGTGSKAGIMSVFLMGCYDQSSKSFATVTKCGNGFTDEMLQDLQKTLKVDKVSKGIVPTWLNVAKPLVPDFVVSDPKKAPIWEITGAEFSRATTHTAGARGGETQGISIRFPRFTKERPDKSWREATNVEELEKLVGKSGQRSDWLDVLNEASSCTSKSVQKTAKRLAPAQPESKEPTYAKSPKKPRHLKSLFEGVVIQISDDLDKAPELHNALRQLIACGAQLYGSVGTEYALFATTSSPTHLLTSSESEKTTLVRVTIAEVERCVQKGQRLPQSSS</sequence>
<dbReference type="GO" id="GO:0006310">
    <property type="term" value="P:DNA recombination"/>
    <property type="evidence" value="ECO:0007669"/>
    <property type="project" value="UniProtKB-KW"/>
</dbReference>
<evidence type="ECO:0000256" key="18">
    <source>
        <dbReference type="SAM" id="MobiDB-lite"/>
    </source>
</evidence>
<dbReference type="CDD" id="cd07967">
    <property type="entry name" value="OBF_DNA_ligase_III"/>
    <property type="match status" value="1"/>
</dbReference>
<keyword evidence="11" id="KW-0234">DNA repair</keyword>
<dbReference type="SUPFAM" id="SSF50249">
    <property type="entry name" value="Nucleic acid-binding proteins"/>
    <property type="match status" value="1"/>
</dbReference>
<evidence type="ECO:0000256" key="10">
    <source>
        <dbReference type="ARBA" id="ARBA00023172"/>
    </source>
</evidence>
<keyword evidence="4" id="KW-0132">Cell division</keyword>
<feature type="region of interest" description="Disordered" evidence="18">
    <location>
        <begin position="590"/>
        <end position="615"/>
    </location>
</feature>
<dbReference type="GO" id="GO:0003910">
    <property type="term" value="F:DNA ligase (ATP) activity"/>
    <property type="evidence" value="ECO:0007669"/>
    <property type="project" value="UniProtKB-EC"/>
</dbReference>
<evidence type="ECO:0000256" key="4">
    <source>
        <dbReference type="ARBA" id="ARBA00022618"/>
    </source>
</evidence>
<accession>A0AAV2T9S5</accession>
<evidence type="ECO:0000256" key="9">
    <source>
        <dbReference type="ARBA" id="ARBA00022840"/>
    </source>
</evidence>
<evidence type="ECO:0000256" key="5">
    <source>
        <dbReference type="ARBA" id="ARBA00022705"/>
    </source>
</evidence>
<keyword evidence="9" id="KW-0067">ATP-binding</keyword>
<evidence type="ECO:0000256" key="16">
    <source>
        <dbReference type="ARBA" id="ARBA00077952"/>
    </source>
</evidence>
<comment type="catalytic activity">
    <reaction evidence="13">
        <text>ATP + (deoxyribonucleotide)n-3'-hydroxyl + 5'-phospho-(deoxyribonucleotide)m = (deoxyribonucleotide)n+m + AMP + diphosphate.</text>
        <dbReference type="EC" id="6.5.1.1"/>
    </reaction>
</comment>
<gene>
    <name evidence="20" type="ORF">CDAUBV1_LOCUS6753</name>
</gene>
<dbReference type="GO" id="GO:0006273">
    <property type="term" value="P:lagging strand elongation"/>
    <property type="evidence" value="ECO:0007669"/>
    <property type="project" value="TreeGrafter"/>
</dbReference>
<keyword evidence="10" id="KW-0233">DNA recombination</keyword>
<dbReference type="GO" id="GO:0051301">
    <property type="term" value="P:cell division"/>
    <property type="evidence" value="ECO:0007669"/>
    <property type="project" value="UniProtKB-KW"/>
</dbReference>
<dbReference type="EC" id="6.5.1.1" evidence="2"/>
<evidence type="ECO:0000256" key="2">
    <source>
        <dbReference type="ARBA" id="ARBA00012727"/>
    </source>
</evidence>
<evidence type="ECO:0000259" key="19">
    <source>
        <dbReference type="PROSITE" id="PS50160"/>
    </source>
</evidence>
<dbReference type="InterPro" id="IPR000977">
    <property type="entry name" value="DNA_ligase_ATP-dep"/>
</dbReference>
<dbReference type="GO" id="GO:0071897">
    <property type="term" value="P:DNA biosynthetic process"/>
    <property type="evidence" value="ECO:0007669"/>
    <property type="project" value="InterPro"/>
</dbReference>
<dbReference type="PANTHER" id="PTHR45674:SF9">
    <property type="entry name" value="DNA LIGASE 3"/>
    <property type="match status" value="1"/>
</dbReference>
<evidence type="ECO:0000256" key="8">
    <source>
        <dbReference type="ARBA" id="ARBA00022763"/>
    </source>
</evidence>
<dbReference type="PANTHER" id="PTHR45674">
    <property type="entry name" value="DNA LIGASE 1/3 FAMILY MEMBER"/>
    <property type="match status" value="1"/>
</dbReference>
<evidence type="ECO:0000256" key="13">
    <source>
        <dbReference type="ARBA" id="ARBA00034003"/>
    </source>
</evidence>
<dbReference type="InterPro" id="IPR036599">
    <property type="entry name" value="DNA_ligase_N_sf"/>
</dbReference>
<dbReference type="InterPro" id="IPR012310">
    <property type="entry name" value="DNA_ligase_ATP-dep_cent"/>
</dbReference>
<dbReference type="GO" id="GO:0046872">
    <property type="term" value="F:metal ion binding"/>
    <property type="evidence" value="ECO:0007669"/>
    <property type="project" value="UniProtKB-KW"/>
</dbReference>
<evidence type="ECO:0000256" key="3">
    <source>
        <dbReference type="ARBA" id="ARBA00022598"/>
    </source>
</evidence>
<dbReference type="GO" id="GO:0005524">
    <property type="term" value="F:ATP binding"/>
    <property type="evidence" value="ECO:0007669"/>
    <property type="project" value="UniProtKB-KW"/>
</dbReference>
<evidence type="ECO:0000256" key="12">
    <source>
        <dbReference type="ARBA" id="ARBA00023306"/>
    </source>
</evidence>
<dbReference type="InterPro" id="IPR050191">
    <property type="entry name" value="ATP-dep_DNA_ligase"/>
</dbReference>
<dbReference type="AlphaFoldDB" id="A0AAV2T9S5"/>
<dbReference type="EMBL" id="CAXLJL010000156">
    <property type="protein sequence ID" value="CAL5133525.1"/>
    <property type="molecule type" value="Genomic_DNA"/>
</dbReference>
<proteinExistence type="inferred from homology"/>
<evidence type="ECO:0000256" key="17">
    <source>
        <dbReference type="RuleBase" id="RU004196"/>
    </source>
</evidence>
<name>A0AAV2T9S5_CALDB</name>